<gene>
    <name evidence="3" type="ORF">PPERSA_05992</name>
</gene>
<evidence type="ECO:0000313" key="3">
    <source>
        <dbReference type="EMBL" id="KRW98096.1"/>
    </source>
</evidence>
<evidence type="ECO:0000313" key="4">
    <source>
        <dbReference type="Proteomes" id="UP000054937"/>
    </source>
</evidence>
<feature type="domain" description="EGF-like" evidence="2">
    <location>
        <begin position="169"/>
        <end position="215"/>
    </location>
</feature>
<feature type="domain" description="EGF-like" evidence="2">
    <location>
        <begin position="80"/>
        <end position="109"/>
    </location>
</feature>
<dbReference type="SUPFAM" id="SSF57184">
    <property type="entry name" value="Growth factor receptor domain"/>
    <property type="match status" value="2"/>
</dbReference>
<dbReference type="OrthoDB" id="300641at2759"/>
<name>A0A0V0Q7A5_PSEPJ</name>
<keyword evidence="4" id="KW-1185">Reference proteome</keyword>
<evidence type="ECO:0000256" key="1">
    <source>
        <dbReference type="SAM" id="Phobius"/>
    </source>
</evidence>
<accession>A0A0V0Q7A5</accession>
<sequence>MNPKTCQFYRDIDNNLIKYDIILNYSLVYHSITSGNQIYLNVIGQDDNSSNYQTLLINLGKNLQLQLIKLYQKCPQIKSVCEIGCLQCNSFYDCQQCELGWILDGETCTCAQGYYFNGSTHCFECDYQCIACENSSNDCTICGGNRVYENNCECEDGYYDDGYSLDCQECQFPCGNCISNPYNCLTCAESDPPRISSDCSCPNRYYDDGESPQCQSCLYYCQTCLNDYSCTSCGPNRTGLDFNCINSYYYDDGISIGCQECKETCVKVVYLQKEYYHIVFVQKISMNLAIKMDVNLAQMYVLVVRVKQTVPVVKLDITQQQLIPAMHAIKDVDLWAVKIGIFVLIVLITIIFQIINVLNAQKHVLCVKI</sequence>
<evidence type="ECO:0000259" key="2">
    <source>
        <dbReference type="SMART" id="SM00181"/>
    </source>
</evidence>
<dbReference type="SMART" id="SM00181">
    <property type="entry name" value="EGF"/>
    <property type="match status" value="3"/>
</dbReference>
<keyword evidence="1" id="KW-0472">Membrane</keyword>
<keyword evidence="1" id="KW-0812">Transmembrane</keyword>
<dbReference type="Gene3D" id="2.10.220.10">
    <property type="entry name" value="Hormone Receptor, Insulin-like Growth Factor Receptor 1, Chain A, domain 2"/>
    <property type="match status" value="1"/>
</dbReference>
<feature type="domain" description="EGF-like" evidence="2">
    <location>
        <begin position="216"/>
        <end position="245"/>
    </location>
</feature>
<dbReference type="InterPro" id="IPR009030">
    <property type="entry name" value="Growth_fac_rcpt_cys_sf"/>
</dbReference>
<dbReference type="OMA" id="ENNCECE"/>
<proteinExistence type="predicted"/>
<feature type="transmembrane region" description="Helical" evidence="1">
    <location>
        <begin position="335"/>
        <end position="358"/>
    </location>
</feature>
<reference evidence="3 4" key="1">
    <citation type="journal article" date="2015" name="Sci. Rep.">
        <title>Genome of the facultative scuticociliatosis pathogen Pseudocohnilembus persalinus provides insight into its virulence through horizontal gene transfer.</title>
        <authorList>
            <person name="Xiong J."/>
            <person name="Wang G."/>
            <person name="Cheng J."/>
            <person name="Tian M."/>
            <person name="Pan X."/>
            <person name="Warren A."/>
            <person name="Jiang C."/>
            <person name="Yuan D."/>
            <person name="Miao W."/>
        </authorList>
    </citation>
    <scope>NUCLEOTIDE SEQUENCE [LARGE SCALE GENOMIC DNA]</scope>
    <source>
        <strain evidence="3">36N120E</strain>
    </source>
</reference>
<dbReference type="PANTHER" id="PTHR15332:SF175">
    <property type="entry name" value="PROPROTEIN CONVERTASE SUBTILISIN_KEXIN TYPE 5-LIKE"/>
    <property type="match status" value="1"/>
</dbReference>
<dbReference type="PANTHER" id="PTHR15332">
    <property type="entry name" value="PROPROTEIN CONVERTASE SUBTILISIN_KEXIN TYPE 5-LIKE"/>
    <property type="match status" value="1"/>
</dbReference>
<dbReference type="InParanoid" id="A0A0V0Q7A5"/>
<organism evidence="3 4">
    <name type="scientific">Pseudocohnilembus persalinus</name>
    <name type="common">Ciliate</name>
    <dbReference type="NCBI Taxonomy" id="266149"/>
    <lineage>
        <taxon>Eukaryota</taxon>
        <taxon>Sar</taxon>
        <taxon>Alveolata</taxon>
        <taxon>Ciliophora</taxon>
        <taxon>Intramacronucleata</taxon>
        <taxon>Oligohymenophorea</taxon>
        <taxon>Scuticociliatia</taxon>
        <taxon>Philasterida</taxon>
        <taxon>Pseudocohnilembidae</taxon>
        <taxon>Pseudocohnilembus</taxon>
    </lineage>
</organism>
<keyword evidence="1" id="KW-1133">Transmembrane helix</keyword>
<dbReference type="AlphaFoldDB" id="A0A0V0Q7A5"/>
<comment type="caution">
    <text evidence="3">The sequence shown here is derived from an EMBL/GenBank/DDBJ whole genome shotgun (WGS) entry which is preliminary data.</text>
</comment>
<protein>
    <submittedName>
        <fullName evidence="3">Insulin-like growth factor binding protein, N-terminal</fullName>
    </submittedName>
</protein>
<dbReference type="InterPro" id="IPR000742">
    <property type="entry name" value="EGF"/>
</dbReference>
<dbReference type="Proteomes" id="UP000054937">
    <property type="component" value="Unassembled WGS sequence"/>
</dbReference>
<dbReference type="EMBL" id="LDAU01000275">
    <property type="protein sequence ID" value="KRW98096.1"/>
    <property type="molecule type" value="Genomic_DNA"/>
</dbReference>